<evidence type="ECO:0000256" key="2">
    <source>
        <dbReference type="ARBA" id="ARBA00005189"/>
    </source>
</evidence>
<keyword evidence="7 14" id="KW-1133">Transmembrane helix</keyword>
<comment type="similarity">
    <text evidence="3">Belongs to the 1-acyl-sn-glycerol-3-phosphate acyltransferase family.</text>
</comment>
<name>A0ABR2SU83_9ROSI</name>
<feature type="transmembrane region" description="Helical" evidence="14">
    <location>
        <begin position="66"/>
        <end position="93"/>
    </location>
</feature>
<dbReference type="InterPro" id="IPR002123">
    <property type="entry name" value="Plipid/glycerol_acylTrfase"/>
</dbReference>
<protein>
    <recommendedName>
        <fullName evidence="15">Phospholipid/glycerol acyltransferase domain-containing protein</fullName>
    </recommendedName>
</protein>
<evidence type="ECO:0000256" key="11">
    <source>
        <dbReference type="ARBA" id="ARBA00023264"/>
    </source>
</evidence>
<organism evidence="16 17">
    <name type="scientific">Hibiscus sabdariffa</name>
    <name type="common">roselle</name>
    <dbReference type="NCBI Taxonomy" id="183260"/>
    <lineage>
        <taxon>Eukaryota</taxon>
        <taxon>Viridiplantae</taxon>
        <taxon>Streptophyta</taxon>
        <taxon>Embryophyta</taxon>
        <taxon>Tracheophyta</taxon>
        <taxon>Spermatophyta</taxon>
        <taxon>Magnoliopsida</taxon>
        <taxon>eudicotyledons</taxon>
        <taxon>Gunneridae</taxon>
        <taxon>Pentapetalae</taxon>
        <taxon>rosids</taxon>
        <taxon>malvids</taxon>
        <taxon>Malvales</taxon>
        <taxon>Malvaceae</taxon>
        <taxon>Malvoideae</taxon>
        <taxon>Hibiscus</taxon>
    </lineage>
</organism>
<dbReference type="PANTHER" id="PTHR23063:SF54">
    <property type="entry name" value="LYSOPHOSPHOLIPID ACYLTRANSFERASE LPEAT1"/>
    <property type="match status" value="1"/>
</dbReference>
<evidence type="ECO:0000256" key="1">
    <source>
        <dbReference type="ARBA" id="ARBA00004370"/>
    </source>
</evidence>
<evidence type="ECO:0000313" key="17">
    <source>
        <dbReference type="Proteomes" id="UP001396334"/>
    </source>
</evidence>
<keyword evidence="12" id="KW-0012">Acyltransferase</keyword>
<evidence type="ECO:0000256" key="9">
    <source>
        <dbReference type="ARBA" id="ARBA00023136"/>
    </source>
</evidence>
<keyword evidence="17" id="KW-1185">Reference proteome</keyword>
<dbReference type="InterPro" id="IPR045252">
    <property type="entry name" value="LPCAT1-like"/>
</dbReference>
<feature type="compositionally biased region" description="Basic and acidic residues" evidence="13">
    <location>
        <begin position="1"/>
        <end position="11"/>
    </location>
</feature>
<evidence type="ECO:0000259" key="15">
    <source>
        <dbReference type="SMART" id="SM00563"/>
    </source>
</evidence>
<comment type="pathway">
    <text evidence="2">Lipid metabolism.</text>
</comment>
<dbReference type="PANTHER" id="PTHR23063">
    <property type="entry name" value="PHOSPHOLIPID ACYLTRANSFERASE"/>
    <property type="match status" value="1"/>
</dbReference>
<reference evidence="16 17" key="1">
    <citation type="journal article" date="2024" name="G3 (Bethesda)">
        <title>Genome assembly of Hibiscus sabdariffa L. provides insights into metabolisms of medicinal natural products.</title>
        <authorList>
            <person name="Kim T."/>
        </authorList>
    </citation>
    <scope>NUCLEOTIDE SEQUENCE [LARGE SCALE GENOMIC DNA]</scope>
    <source>
        <strain evidence="16">TK-2024</strain>
        <tissue evidence="16">Old leaves</tissue>
    </source>
</reference>
<dbReference type="Proteomes" id="UP001396334">
    <property type="component" value="Unassembled WGS sequence"/>
</dbReference>
<keyword evidence="10" id="KW-0594">Phospholipid biosynthesis</keyword>
<evidence type="ECO:0000256" key="3">
    <source>
        <dbReference type="ARBA" id="ARBA00008655"/>
    </source>
</evidence>
<comment type="subcellular location">
    <subcellularLocation>
        <location evidence="1">Membrane</location>
    </subcellularLocation>
</comment>
<keyword evidence="5" id="KW-0808">Transferase</keyword>
<gene>
    <name evidence="16" type="ORF">V6N11_025954</name>
</gene>
<keyword evidence="4" id="KW-0444">Lipid biosynthesis</keyword>
<evidence type="ECO:0000256" key="8">
    <source>
        <dbReference type="ARBA" id="ARBA00023098"/>
    </source>
</evidence>
<dbReference type="EMBL" id="JBBPBN010000011">
    <property type="protein sequence ID" value="KAK9028815.1"/>
    <property type="molecule type" value="Genomic_DNA"/>
</dbReference>
<evidence type="ECO:0000256" key="13">
    <source>
        <dbReference type="SAM" id="MobiDB-lite"/>
    </source>
</evidence>
<dbReference type="Pfam" id="PF01553">
    <property type="entry name" value="Acyltransferase"/>
    <property type="match status" value="1"/>
</dbReference>
<feature type="domain" description="Phospholipid/glycerol acyltransferase" evidence="15">
    <location>
        <begin position="172"/>
        <end position="287"/>
    </location>
</feature>
<feature type="region of interest" description="Disordered" evidence="13">
    <location>
        <begin position="1"/>
        <end position="30"/>
    </location>
</feature>
<evidence type="ECO:0000313" key="16">
    <source>
        <dbReference type="EMBL" id="KAK9028815.1"/>
    </source>
</evidence>
<evidence type="ECO:0000256" key="12">
    <source>
        <dbReference type="ARBA" id="ARBA00023315"/>
    </source>
</evidence>
<comment type="caution">
    <text evidence="16">The sequence shown here is derived from an EMBL/GenBank/DDBJ whole genome shotgun (WGS) entry which is preliminary data.</text>
</comment>
<evidence type="ECO:0000256" key="7">
    <source>
        <dbReference type="ARBA" id="ARBA00022989"/>
    </source>
</evidence>
<keyword evidence="9 14" id="KW-0472">Membrane</keyword>
<keyword evidence="11" id="KW-1208">Phospholipid metabolism</keyword>
<evidence type="ECO:0000256" key="14">
    <source>
        <dbReference type="SAM" id="Phobius"/>
    </source>
</evidence>
<evidence type="ECO:0000256" key="5">
    <source>
        <dbReference type="ARBA" id="ARBA00022679"/>
    </source>
</evidence>
<dbReference type="CDD" id="cd07991">
    <property type="entry name" value="LPLAT_LPCAT1-like"/>
    <property type="match status" value="1"/>
</dbReference>
<dbReference type="SUPFAM" id="SSF69593">
    <property type="entry name" value="Glycerol-3-phosphate (1)-acyltransferase"/>
    <property type="match status" value="1"/>
</dbReference>
<evidence type="ECO:0000256" key="6">
    <source>
        <dbReference type="ARBA" id="ARBA00022692"/>
    </source>
</evidence>
<proteinExistence type="inferred from homology"/>
<accession>A0ABR2SU83</accession>
<dbReference type="SMART" id="SM00563">
    <property type="entry name" value="PlsC"/>
    <property type="match status" value="1"/>
</dbReference>
<keyword evidence="8" id="KW-0443">Lipid metabolism</keyword>
<evidence type="ECO:0000256" key="4">
    <source>
        <dbReference type="ARBA" id="ARBA00022516"/>
    </source>
</evidence>
<keyword evidence="6 14" id="KW-0812">Transmembrane</keyword>
<sequence length="399" mass="44821">MGLESELKDLSSKQPKIQLPDSTHDDRPLLKPDSNIQELEKKFAAYVRNDVYGAMGRGHLPLKEKLLLGIALVTLLPLRVIFGMTLVVVYYLICRICTLFSAPNREEEQDDYAHLGGWRRSVIVRSGRFLSRSLLFVVGFYWISETRKDSASTQENSKNEGNHLSEEQERPGAIVSNHVSYLDILYHMSSSFPSFVAKRSVAKIPLVGLISKCLGCVYVQRESKSSDFKGVAGVVTDRVHEAHQNKSAPMMMLFPEGTTTNGDYLLPFKTGAFLAGAPVVPVILRYPYQRFSPAWDSITGVRHVVLLLCQFVNHMEVIQLPIYYPSQQEKDDPKQYANNVRRLMATEGNLILSDIGLAEKRIYHAALNVSLLELQIVEEHCISVEKGHDRGGRRLSSAS</sequence>
<evidence type="ECO:0000256" key="10">
    <source>
        <dbReference type="ARBA" id="ARBA00023209"/>
    </source>
</evidence>